<evidence type="ECO:0000313" key="2">
    <source>
        <dbReference type="Proteomes" id="UP000623301"/>
    </source>
</evidence>
<keyword evidence="2" id="KW-1185">Reference proteome</keyword>
<dbReference type="EMBL" id="JAEHFJ010000001">
    <property type="protein sequence ID" value="MBJ2173054.1"/>
    <property type="molecule type" value="Genomic_DNA"/>
</dbReference>
<dbReference type="PROSITE" id="PS51257">
    <property type="entry name" value="PROKAR_LIPOPROTEIN"/>
    <property type="match status" value="1"/>
</dbReference>
<proteinExistence type="predicted"/>
<reference evidence="1 2" key="1">
    <citation type="submission" date="2020-12" db="EMBL/GenBank/DDBJ databases">
        <title>Aureibaculum luteum sp. nov. and Aureibaculum flavum sp. nov., novel members of the family Flavobacteriaceae isolated from Antarctic intertidal sediments.</title>
        <authorList>
            <person name="He X."/>
            <person name="Zhang X."/>
        </authorList>
    </citation>
    <scope>NUCLEOTIDE SEQUENCE [LARGE SCALE GENOMIC DNA]</scope>
    <source>
        <strain evidence="1 2">A20</strain>
    </source>
</reference>
<sequence length="148" mass="15060">MKHLSNSVLLIFISVTFLYSCRIDPKATPKTKTNTTNSITGEPAQNASGVWHFTCLSGCAGGAGAASMCETCGNPLVHNTVYHGTSTPTPAGPNANAPFVVPPATTSATNANGVWHYTCSKGCAGGSGAAGSCVNCGTTLAHNQAYHQ</sequence>
<name>A0ABS0WM76_9FLAO</name>
<evidence type="ECO:0000313" key="1">
    <source>
        <dbReference type="EMBL" id="MBJ2173054.1"/>
    </source>
</evidence>
<protein>
    <submittedName>
        <fullName evidence="1">Uncharacterized protein</fullName>
    </submittedName>
</protein>
<gene>
    <name evidence="1" type="ORF">JBL43_02315</name>
</gene>
<dbReference type="RefSeq" id="WP_198839860.1">
    <property type="nucleotide sequence ID" value="NZ_JAEHFJ010000001.1"/>
</dbReference>
<comment type="caution">
    <text evidence="1">The sequence shown here is derived from an EMBL/GenBank/DDBJ whole genome shotgun (WGS) entry which is preliminary data.</text>
</comment>
<organism evidence="1 2">
    <name type="scientific">Aureibaculum flavum</name>
    <dbReference type="NCBI Taxonomy" id="2795986"/>
    <lineage>
        <taxon>Bacteria</taxon>
        <taxon>Pseudomonadati</taxon>
        <taxon>Bacteroidota</taxon>
        <taxon>Flavobacteriia</taxon>
        <taxon>Flavobacteriales</taxon>
        <taxon>Flavobacteriaceae</taxon>
        <taxon>Aureibaculum</taxon>
    </lineage>
</organism>
<dbReference type="Proteomes" id="UP000623301">
    <property type="component" value="Unassembled WGS sequence"/>
</dbReference>
<accession>A0ABS0WM76</accession>